<dbReference type="Proteomes" id="UP001515480">
    <property type="component" value="Unassembled WGS sequence"/>
</dbReference>
<dbReference type="AlphaFoldDB" id="A0AB34IRM7"/>
<evidence type="ECO:0000313" key="1">
    <source>
        <dbReference type="EMBL" id="KAL1503908.1"/>
    </source>
</evidence>
<accession>A0AB34IRM7</accession>
<gene>
    <name evidence="1" type="ORF">AB1Y20_012369</name>
</gene>
<reference evidence="1 2" key="1">
    <citation type="journal article" date="2024" name="Science">
        <title>Giant polyketide synthase enzymes in the biosynthesis of giant marine polyether toxins.</title>
        <authorList>
            <person name="Fallon T.R."/>
            <person name="Shende V.V."/>
            <person name="Wierzbicki I.H."/>
            <person name="Pendleton A.L."/>
            <person name="Watervoot N.F."/>
            <person name="Auber R.P."/>
            <person name="Gonzalez D.J."/>
            <person name="Wisecaver J.H."/>
            <person name="Moore B.S."/>
        </authorList>
    </citation>
    <scope>NUCLEOTIDE SEQUENCE [LARGE SCALE GENOMIC DNA]</scope>
    <source>
        <strain evidence="1 2">12B1</strain>
    </source>
</reference>
<keyword evidence="2" id="KW-1185">Reference proteome</keyword>
<dbReference type="EMBL" id="JBGBPQ010000021">
    <property type="protein sequence ID" value="KAL1503908.1"/>
    <property type="molecule type" value="Genomic_DNA"/>
</dbReference>
<name>A0AB34IRM7_PRYPA</name>
<evidence type="ECO:0000313" key="2">
    <source>
        <dbReference type="Proteomes" id="UP001515480"/>
    </source>
</evidence>
<proteinExistence type="predicted"/>
<protein>
    <submittedName>
        <fullName evidence="1">Uncharacterized protein</fullName>
    </submittedName>
</protein>
<comment type="caution">
    <text evidence="1">The sequence shown here is derived from an EMBL/GenBank/DDBJ whole genome shotgun (WGS) entry which is preliminary data.</text>
</comment>
<organism evidence="1 2">
    <name type="scientific">Prymnesium parvum</name>
    <name type="common">Toxic golden alga</name>
    <dbReference type="NCBI Taxonomy" id="97485"/>
    <lineage>
        <taxon>Eukaryota</taxon>
        <taxon>Haptista</taxon>
        <taxon>Haptophyta</taxon>
        <taxon>Prymnesiophyceae</taxon>
        <taxon>Prymnesiales</taxon>
        <taxon>Prymnesiaceae</taxon>
        <taxon>Prymnesium</taxon>
    </lineage>
</organism>
<sequence length="285" mass="30595">MLHELNALLDAARALGDEQLVSILTREASLTELEPHRLRDRHVPAELLGLAAQRGHTALVDQLVRLSESCRITPTVFDHVSTPEPEGTPASPPSDDVVEVATLTSILCSKFEEAVIVGDHEAVTAMLPDYDNALQNGHLCPSLETGLPALIELATRRGDGDLLELLRRAGALQWAKDNRSQTALSHLIANEPGTEFSSQQSGSIPSASALHAALLATPLIDSSAVSREQEVYLPLEALSLAAERAQSGMVDGLSRAQLRPHAVGGEEFLRFLHLDAAEENRQLSG</sequence>